<dbReference type="InterPro" id="IPR009060">
    <property type="entry name" value="UBA-like_sf"/>
</dbReference>
<dbReference type="Proteomes" id="UP000092460">
    <property type="component" value="Unassembled WGS sequence"/>
</dbReference>
<protein>
    <recommendedName>
        <fullName evidence="4">PB1 domain-containing protein</fullName>
    </recommendedName>
</protein>
<name>A0A1B0B306_9MUSC</name>
<organism evidence="2 3">
    <name type="scientific">Glossina palpalis gambiensis</name>
    <dbReference type="NCBI Taxonomy" id="67801"/>
    <lineage>
        <taxon>Eukaryota</taxon>
        <taxon>Metazoa</taxon>
        <taxon>Ecdysozoa</taxon>
        <taxon>Arthropoda</taxon>
        <taxon>Hexapoda</taxon>
        <taxon>Insecta</taxon>
        <taxon>Pterygota</taxon>
        <taxon>Neoptera</taxon>
        <taxon>Endopterygota</taxon>
        <taxon>Diptera</taxon>
        <taxon>Brachycera</taxon>
        <taxon>Muscomorpha</taxon>
        <taxon>Hippoboscoidea</taxon>
        <taxon>Glossinidae</taxon>
        <taxon>Glossina</taxon>
    </lineage>
</organism>
<dbReference type="AlphaFoldDB" id="A0A1B0B306"/>
<dbReference type="SUPFAM" id="SSF54277">
    <property type="entry name" value="CAD &amp; PB1 domains"/>
    <property type="match status" value="1"/>
</dbReference>
<reference evidence="2" key="2">
    <citation type="submission" date="2020-05" db="UniProtKB">
        <authorList>
            <consortium name="EnsemblMetazoa"/>
        </authorList>
    </citation>
    <scope>IDENTIFICATION</scope>
    <source>
        <strain evidence="2">IAEA</strain>
    </source>
</reference>
<dbReference type="EnsemblMetazoa" id="GPPI017205-RA">
    <property type="protein sequence ID" value="GPPI017205-PA"/>
    <property type="gene ID" value="GPPI017205"/>
</dbReference>
<evidence type="ECO:0000313" key="3">
    <source>
        <dbReference type="Proteomes" id="UP000092460"/>
    </source>
</evidence>
<dbReference type="EMBL" id="JXJN01007751">
    <property type="status" value="NOT_ANNOTATED_CDS"/>
    <property type="molecule type" value="Genomic_DNA"/>
</dbReference>
<dbReference type="SUPFAM" id="SSF46934">
    <property type="entry name" value="UBA-like"/>
    <property type="match status" value="1"/>
</dbReference>
<dbReference type="STRING" id="67801.A0A1B0B306"/>
<feature type="region of interest" description="Disordered" evidence="1">
    <location>
        <begin position="550"/>
        <end position="569"/>
    </location>
</feature>
<evidence type="ECO:0000313" key="2">
    <source>
        <dbReference type="EnsemblMetazoa" id="GPPI017205-PA"/>
    </source>
</evidence>
<dbReference type="Gene3D" id="1.10.8.10">
    <property type="entry name" value="DNA helicase RuvA subunit, C-terminal domain"/>
    <property type="match status" value="1"/>
</dbReference>
<dbReference type="VEuPathDB" id="VectorBase:GPPI017205"/>
<evidence type="ECO:0008006" key="4">
    <source>
        <dbReference type="Google" id="ProtNLM"/>
    </source>
</evidence>
<sequence length="569" mass="64256">MLKITGLEQHQQQSMSSSVCVLKVTYKLQEDKDLHIYLKAISPTYEYVKMQIKAYFVDLYQLQPGILRIYWVDEECDEIEIFNQHDYEIFMVTSSERRRLFVAPITAVDKDFSEEADEMKASASEFFDTNHDIRENDLHNKPYTSWDDEDSLQEEAAVNLNTSCATHLAYDDENDACSEIDFVNDVHEKPCGLYEKNDNCTPWDDEEVANDVRGNDVDASSDNEDENIWDSFVKVESTTPAEGCSNGKNTDIVIVEDVAASDSAEVTNERPMSGISAEGVASSGNNVIEAPIEIVYHADEFINSGVKVLLNMGFSNEFNRLVQVLLSVEGIIPAALDLLTTPTAIDVIIGLREDKDLHIYLKARSPTYEYIKAQVKAYFFNLYQLQPGKLRIYWIDEECDEIEIFNQRDYEIFMATSLERHRLFVAPIKAVNEKNDNYTPWDDEEVANDVRGNDVDANSDNEDENIWDSFVKIKLTTPPEGCSNGKNTDIDVAASDAAEITSEQLMLRIPAEALAAYVVSALTSRMLSSIIPVCPLISIQRQTSFLATKISKKPKSKKKKKKNESAKGT</sequence>
<dbReference type="EMBL" id="JXJN01007750">
    <property type="status" value="NOT_ANNOTATED_CDS"/>
    <property type="molecule type" value="Genomic_DNA"/>
</dbReference>
<reference evidence="3" key="1">
    <citation type="submission" date="2015-01" db="EMBL/GenBank/DDBJ databases">
        <authorList>
            <person name="Aksoy S."/>
            <person name="Warren W."/>
            <person name="Wilson R.K."/>
        </authorList>
    </citation>
    <scope>NUCLEOTIDE SEQUENCE [LARGE SCALE GENOMIC DNA]</scope>
    <source>
        <strain evidence="3">IAEA</strain>
    </source>
</reference>
<accession>A0A1B0B306</accession>
<keyword evidence="3" id="KW-1185">Reference proteome</keyword>
<evidence type="ECO:0000256" key="1">
    <source>
        <dbReference type="SAM" id="MobiDB-lite"/>
    </source>
</evidence>
<proteinExistence type="predicted"/>
<feature type="compositionally biased region" description="Basic residues" evidence="1">
    <location>
        <begin position="550"/>
        <end position="562"/>
    </location>
</feature>